<protein>
    <recommendedName>
        <fullName evidence="3">MHD domain-containing protein</fullName>
    </recommendedName>
</protein>
<dbReference type="Pfam" id="PF10291">
    <property type="entry name" value="muHD"/>
    <property type="match status" value="1"/>
</dbReference>
<proteinExistence type="predicted"/>
<feature type="region of interest" description="Disordered" evidence="2">
    <location>
        <begin position="467"/>
        <end position="567"/>
    </location>
</feature>
<dbReference type="CDD" id="cd09264">
    <property type="entry name" value="AP_Syp1_MHD"/>
    <property type="match status" value="1"/>
</dbReference>
<feature type="compositionally biased region" description="Polar residues" evidence="2">
    <location>
        <begin position="271"/>
        <end position="294"/>
    </location>
</feature>
<name>A0A1E4RX22_CYBJN</name>
<keyword evidence="1" id="KW-0175">Coiled coil</keyword>
<keyword evidence="5" id="KW-1185">Reference proteome</keyword>
<dbReference type="RefSeq" id="XP_020068780.1">
    <property type="nucleotide sequence ID" value="XM_020213193.1"/>
</dbReference>
<dbReference type="OMA" id="FQTHEVD"/>
<dbReference type="PROSITE" id="PS51072">
    <property type="entry name" value="MHD"/>
    <property type="match status" value="1"/>
</dbReference>
<dbReference type="InterPro" id="IPR018808">
    <property type="entry name" value="Muniscin_C"/>
</dbReference>
<dbReference type="InterPro" id="IPR049609">
    <property type="entry name" value="Syp1-like_MHD"/>
</dbReference>
<dbReference type="Gene3D" id="1.20.1270.60">
    <property type="entry name" value="Arfaptin homology (AH) domain/BAR domain"/>
    <property type="match status" value="1"/>
</dbReference>
<feature type="compositionally biased region" description="Low complexity" evidence="2">
    <location>
        <begin position="295"/>
        <end position="307"/>
    </location>
</feature>
<feature type="compositionally biased region" description="Low complexity" evidence="2">
    <location>
        <begin position="382"/>
        <end position="398"/>
    </location>
</feature>
<dbReference type="InterPro" id="IPR028565">
    <property type="entry name" value="MHD"/>
</dbReference>
<dbReference type="STRING" id="983966.A0A1E4RX22"/>
<evidence type="ECO:0000256" key="1">
    <source>
        <dbReference type="SAM" id="Coils"/>
    </source>
</evidence>
<dbReference type="EMBL" id="KV453938">
    <property type="protein sequence ID" value="ODV71741.1"/>
    <property type="molecule type" value="Genomic_DNA"/>
</dbReference>
<evidence type="ECO:0000259" key="3">
    <source>
        <dbReference type="PROSITE" id="PS51072"/>
    </source>
</evidence>
<dbReference type="InterPro" id="IPR027267">
    <property type="entry name" value="AH/BAR_dom_sf"/>
</dbReference>
<accession>A0A1E4RX22</accession>
<feature type="compositionally biased region" description="Polar residues" evidence="2">
    <location>
        <begin position="477"/>
        <end position="506"/>
    </location>
</feature>
<feature type="compositionally biased region" description="Low complexity" evidence="2">
    <location>
        <begin position="413"/>
        <end position="435"/>
    </location>
</feature>
<evidence type="ECO:0000313" key="4">
    <source>
        <dbReference type="EMBL" id="ODV71741.1"/>
    </source>
</evidence>
<reference evidence="4 5" key="1">
    <citation type="journal article" date="2016" name="Proc. Natl. Acad. Sci. U.S.A.">
        <title>Comparative genomics of biotechnologically important yeasts.</title>
        <authorList>
            <person name="Riley R."/>
            <person name="Haridas S."/>
            <person name="Wolfe K.H."/>
            <person name="Lopes M.R."/>
            <person name="Hittinger C.T."/>
            <person name="Goeker M."/>
            <person name="Salamov A.A."/>
            <person name="Wisecaver J.H."/>
            <person name="Long T.M."/>
            <person name="Calvey C.H."/>
            <person name="Aerts A.L."/>
            <person name="Barry K.W."/>
            <person name="Choi C."/>
            <person name="Clum A."/>
            <person name="Coughlan A.Y."/>
            <person name="Deshpande S."/>
            <person name="Douglass A.P."/>
            <person name="Hanson S.J."/>
            <person name="Klenk H.-P."/>
            <person name="LaButti K.M."/>
            <person name="Lapidus A."/>
            <person name="Lindquist E.A."/>
            <person name="Lipzen A.M."/>
            <person name="Meier-Kolthoff J.P."/>
            <person name="Ohm R.A."/>
            <person name="Otillar R.P."/>
            <person name="Pangilinan J.L."/>
            <person name="Peng Y."/>
            <person name="Rokas A."/>
            <person name="Rosa C.A."/>
            <person name="Scheuner C."/>
            <person name="Sibirny A.A."/>
            <person name="Slot J.C."/>
            <person name="Stielow J.B."/>
            <person name="Sun H."/>
            <person name="Kurtzman C.P."/>
            <person name="Blackwell M."/>
            <person name="Grigoriev I.V."/>
            <person name="Jeffries T.W."/>
        </authorList>
    </citation>
    <scope>NUCLEOTIDE SEQUENCE [LARGE SCALE GENOMIC DNA]</scope>
    <source>
        <strain evidence="5">ATCC 18201 / CBS 1600 / BCRC 20928 / JCM 3617 / NBRC 0987 / NRRL Y-1542</strain>
    </source>
</reference>
<dbReference type="AlphaFoldDB" id="A0A1E4RX22"/>
<feature type="region of interest" description="Disordered" evidence="2">
    <location>
        <begin position="257"/>
        <end position="453"/>
    </location>
</feature>
<evidence type="ECO:0000256" key="2">
    <source>
        <dbReference type="SAM" id="MobiDB-lite"/>
    </source>
</evidence>
<dbReference type="OrthoDB" id="331602at2759"/>
<feature type="coiled-coil region" evidence="1">
    <location>
        <begin position="146"/>
        <end position="182"/>
    </location>
</feature>
<feature type="compositionally biased region" description="Polar residues" evidence="2">
    <location>
        <begin position="399"/>
        <end position="412"/>
    </location>
</feature>
<dbReference type="Proteomes" id="UP000094389">
    <property type="component" value="Unassembled WGS sequence"/>
</dbReference>
<dbReference type="SUPFAM" id="SSF103657">
    <property type="entry name" value="BAR/IMD domain-like"/>
    <property type="match status" value="1"/>
</dbReference>
<gene>
    <name evidence="4" type="ORF">CYBJADRAFT_142650</name>
</gene>
<feature type="compositionally biased region" description="Polar residues" evidence="2">
    <location>
        <begin position="355"/>
        <end position="364"/>
    </location>
</feature>
<evidence type="ECO:0000313" key="5">
    <source>
        <dbReference type="Proteomes" id="UP000094389"/>
    </source>
</evidence>
<organism evidence="4 5">
    <name type="scientific">Cyberlindnera jadinii (strain ATCC 18201 / CBS 1600 / BCRC 20928 / JCM 3617 / NBRC 0987 / NRRL Y-1542)</name>
    <name type="common">Torula yeast</name>
    <name type="synonym">Candida utilis</name>
    <dbReference type="NCBI Taxonomy" id="983966"/>
    <lineage>
        <taxon>Eukaryota</taxon>
        <taxon>Fungi</taxon>
        <taxon>Dikarya</taxon>
        <taxon>Ascomycota</taxon>
        <taxon>Saccharomycotina</taxon>
        <taxon>Saccharomycetes</taxon>
        <taxon>Phaffomycetales</taxon>
        <taxon>Phaffomycetaceae</taxon>
        <taxon>Cyberlindnera</taxon>
    </lineage>
</organism>
<dbReference type="GeneID" id="30987589"/>
<feature type="domain" description="MHD" evidence="3">
    <location>
        <begin position="626"/>
        <end position="881"/>
    </location>
</feature>
<sequence length="883" mass="97492">MAEQPLERTQYASSILVAHKPIDATEIVRVRLSQAKLLNDEFSNFFKKYYQIKSDYLDELTALVKSSQDLNKNIERGILENNVLSQEELQYYNVDAIGHLSEIWNKIIAEIRDEISANNTLRRVVEGEVIHPLTSYTTKNPQWSEMREMHAKLKEVAQNIEFSQEKEKLDKYEDQLQKSSDAWDVRAPYVFEVFENTDLSRLNFLRDSLLRFITAYTDSLNKISSSNEKTLETILNFNPEVEIERFAKVSSESTYIPKSAREAAESPRPPQSSSFNGNAGTATPTRSSTNKNHMSSIAGSALGAASIMTGSSSGKDEKEKGRRRTKLKSKVGSIFGKKNKKNSKITPLDDDIPESETSSLNNSFRGPVGRESRASSFMAVPSKSSAPSHLNHSSSNLNMQQQKQTAQYARETSPQGQQTSQPQQQPQQQPLQPSSYKQEPLQPTHGYQQAKPVQNVAKDVTTPFSINQEPLKPATVGQPSSASFSDVSSHINDTPVDSQSPQSFDNQEQHRAPPPPPSRKTGGFGSQNLSNIREDAPYSFDNTAHPPNGNSISHQVPHGSLPEPPVARRDIQSGLFTNLNAADYEANQNKRLSSYNSFASIPQLRPQNTGSSLSTTGLFQHPDMVSPGLNASIVEVVNAKFKDGEQVSSQVLGEVAFNYQDDGAAMPSKTNVKISGAELFGKIITNQQFLKQIDSNEFEISPSAIRERTVGGLKYSLKDTAAPLVVLPVWRFEPHQASVMLTIKLAPHVASQLGDGESVEISDLVVAVSIEGVAKSALSKPQGTFNKDKSRVSWRFKDPVKLTATSDQKLVARFMTDQEAKESDRGVVLKFTINDTASAQATLSNLSISAHQYDEEDPFAQEEWAPVPCFKTVVAGNYSGLAQ</sequence>